<keyword evidence="7" id="KW-1185">Reference proteome</keyword>
<dbReference type="PROSITE" id="PS50835">
    <property type="entry name" value="IG_LIKE"/>
    <property type="match status" value="3"/>
</dbReference>
<organism evidence="7 8">
    <name type="scientific">Priapulus caudatus</name>
    <name type="common">Priapulid worm</name>
    <dbReference type="NCBI Taxonomy" id="37621"/>
    <lineage>
        <taxon>Eukaryota</taxon>
        <taxon>Metazoa</taxon>
        <taxon>Ecdysozoa</taxon>
        <taxon>Scalidophora</taxon>
        <taxon>Priapulida</taxon>
        <taxon>Priapulimorpha</taxon>
        <taxon>Priapulimorphida</taxon>
        <taxon>Priapulidae</taxon>
        <taxon>Priapulus</taxon>
    </lineage>
</organism>
<evidence type="ECO:0000256" key="2">
    <source>
        <dbReference type="ARBA" id="ARBA00022737"/>
    </source>
</evidence>
<dbReference type="InterPro" id="IPR003599">
    <property type="entry name" value="Ig_sub"/>
</dbReference>
<evidence type="ECO:0000313" key="8">
    <source>
        <dbReference type="RefSeq" id="XP_014666804.1"/>
    </source>
</evidence>
<dbReference type="PIRSF" id="PIRSF000615">
    <property type="entry name" value="TyrPK_CSF1-R"/>
    <property type="match status" value="1"/>
</dbReference>
<dbReference type="InterPro" id="IPR003598">
    <property type="entry name" value="Ig_sub2"/>
</dbReference>
<sequence length="351" mass="38942">MLLHSWIGVVIGVAVWTASTVSAQSSKNGTGIILPRIIYTSPDMTIVSGGKAILKCFMEHLGQNHVLWIHKANGQFRVLTSGGSRITSDTRFTVEVKSANQFNLNIREVYEEDAGEYQCQISASSVVSRSTHVTVHTPPVITQDSSRILQVGEGNKVYLVCNATGFPKPRVYWQRENEAILPMGGFQFWGNVLEINAISREDRGIYICYATNSVGSGDKRSIPVLVEFPPVVKVPRPEVYVARGQSAELECVVEGFPDPWVDWYNDRGELVRNVDEIYRTTNLVAGNEMKTSKLSISTVRDEHYRQYRCHTENEKGAADGYVKLSVTSGAMKTPLTAPLVLGLMTLVWLSL</sequence>
<feature type="domain" description="Ig-like" evidence="6">
    <location>
        <begin position="229"/>
        <end position="325"/>
    </location>
</feature>
<dbReference type="SMART" id="SM00409">
    <property type="entry name" value="IG"/>
    <property type="match status" value="3"/>
</dbReference>
<feature type="signal peptide" evidence="5">
    <location>
        <begin position="1"/>
        <end position="23"/>
    </location>
</feature>
<evidence type="ECO:0000313" key="7">
    <source>
        <dbReference type="Proteomes" id="UP000695022"/>
    </source>
</evidence>
<dbReference type="InterPro" id="IPR007110">
    <property type="entry name" value="Ig-like_dom"/>
</dbReference>
<dbReference type="RefSeq" id="XP_014666804.1">
    <property type="nucleotide sequence ID" value="XM_014811318.1"/>
</dbReference>
<feature type="domain" description="Ig-like" evidence="6">
    <location>
        <begin position="35"/>
        <end position="134"/>
    </location>
</feature>
<accession>A0ABM1E3N3</accession>
<evidence type="ECO:0000256" key="1">
    <source>
        <dbReference type="ARBA" id="ARBA00022729"/>
    </source>
</evidence>
<dbReference type="Gene3D" id="2.60.40.10">
    <property type="entry name" value="Immunoglobulins"/>
    <property type="match status" value="3"/>
</dbReference>
<dbReference type="InterPro" id="IPR013106">
    <property type="entry name" value="Ig_V-set"/>
</dbReference>
<dbReference type="Pfam" id="PF07686">
    <property type="entry name" value="V-set"/>
    <property type="match status" value="1"/>
</dbReference>
<dbReference type="InterPro" id="IPR036179">
    <property type="entry name" value="Ig-like_dom_sf"/>
</dbReference>
<name>A0ABM1E3N3_PRICU</name>
<evidence type="ECO:0000256" key="5">
    <source>
        <dbReference type="SAM" id="SignalP"/>
    </source>
</evidence>
<gene>
    <name evidence="8" type="primary">LOC106808557</name>
</gene>
<feature type="chain" id="PRO_5046568813" evidence="5">
    <location>
        <begin position="24"/>
        <end position="351"/>
    </location>
</feature>
<evidence type="ECO:0000256" key="4">
    <source>
        <dbReference type="ARBA" id="ARBA00023319"/>
    </source>
</evidence>
<dbReference type="CDD" id="cd00096">
    <property type="entry name" value="Ig"/>
    <property type="match status" value="1"/>
</dbReference>
<feature type="domain" description="Ig-like" evidence="6">
    <location>
        <begin position="138"/>
        <end position="223"/>
    </location>
</feature>
<dbReference type="GeneID" id="106808557"/>
<dbReference type="Proteomes" id="UP000695022">
    <property type="component" value="Unplaced"/>
</dbReference>
<proteinExistence type="predicted"/>
<keyword evidence="3" id="KW-1015">Disulfide bond</keyword>
<dbReference type="SMART" id="SM00408">
    <property type="entry name" value="IGc2"/>
    <property type="match status" value="3"/>
</dbReference>
<keyword evidence="4" id="KW-0393">Immunoglobulin domain</keyword>
<dbReference type="Pfam" id="PF13927">
    <property type="entry name" value="Ig_3"/>
    <property type="match status" value="2"/>
</dbReference>
<keyword evidence="2" id="KW-0677">Repeat</keyword>
<protein>
    <submittedName>
        <fullName evidence="8">Lachesin-like</fullName>
    </submittedName>
</protein>
<dbReference type="PANTHER" id="PTHR12231">
    <property type="entry name" value="CTX-RELATED TYPE I TRANSMEMBRANE PROTEIN"/>
    <property type="match status" value="1"/>
</dbReference>
<dbReference type="InterPro" id="IPR051170">
    <property type="entry name" value="Neural/epithelial_adhesion"/>
</dbReference>
<dbReference type="InterPro" id="IPR013783">
    <property type="entry name" value="Ig-like_fold"/>
</dbReference>
<dbReference type="SUPFAM" id="SSF48726">
    <property type="entry name" value="Immunoglobulin"/>
    <property type="match status" value="3"/>
</dbReference>
<dbReference type="PANTHER" id="PTHR12231:SF220">
    <property type="entry name" value="LACHESIN"/>
    <property type="match status" value="1"/>
</dbReference>
<keyword evidence="1 5" id="KW-0732">Signal</keyword>
<reference evidence="8" key="1">
    <citation type="submission" date="2025-08" db="UniProtKB">
        <authorList>
            <consortium name="RefSeq"/>
        </authorList>
    </citation>
    <scope>IDENTIFICATION</scope>
</reference>
<evidence type="ECO:0000256" key="3">
    <source>
        <dbReference type="ARBA" id="ARBA00023157"/>
    </source>
</evidence>
<evidence type="ECO:0000259" key="6">
    <source>
        <dbReference type="PROSITE" id="PS50835"/>
    </source>
</evidence>